<reference evidence="7" key="1">
    <citation type="journal article" date="2014" name="Int. J. Syst. Evol. Microbiol.">
        <title>Complete genome sequence of Corynebacterium casei LMG S-19264T (=DSM 44701T), isolated from a smear-ripened cheese.</title>
        <authorList>
            <consortium name="US DOE Joint Genome Institute (JGI-PGF)"/>
            <person name="Walter F."/>
            <person name="Albersmeier A."/>
            <person name="Kalinowski J."/>
            <person name="Ruckert C."/>
        </authorList>
    </citation>
    <scope>NUCLEOTIDE SEQUENCE</scope>
    <source>
        <strain evidence="7">CGMCC 1.15519</strain>
    </source>
</reference>
<evidence type="ECO:0000256" key="5">
    <source>
        <dbReference type="PROSITE-ProRule" id="PRU01023"/>
    </source>
</evidence>
<dbReference type="Pfam" id="PF01189">
    <property type="entry name" value="Methyltr_RsmB-F"/>
    <property type="match status" value="1"/>
</dbReference>
<dbReference type="EMBL" id="BMJM01000003">
    <property type="protein sequence ID" value="GGE06694.1"/>
    <property type="molecule type" value="Genomic_DNA"/>
</dbReference>
<evidence type="ECO:0000256" key="4">
    <source>
        <dbReference type="ARBA" id="ARBA00022884"/>
    </source>
</evidence>
<dbReference type="GO" id="GO:0001510">
    <property type="term" value="P:RNA methylation"/>
    <property type="evidence" value="ECO:0007669"/>
    <property type="project" value="InterPro"/>
</dbReference>
<dbReference type="GO" id="GO:0003723">
    <property type="term" value="F:RNA binding"/>
    <property type="evidence" value="ECO:0007669"/>
    <property type="project" value="UniProtKB-UniRule"/>
</dbReference>
<dbReference type="InterPro" id="IPR023267">
    <property type="entry name" value="RCMT"/>
</dbReference>
<comment type="caution">
    <text evidence="5">Lacks conserved residue(s) required for the propagation of feature annotation.</text>
</comment>
<name>A0A917E5K6_9SPHN</name>
<dbReference type="InterPro" id="IPR049560">
    <property type="entry name" value="MeTrfase_RsmB-F_NOP2_cat"/>
</dbReference>
<dbReference type="Pfam" id="PF22458">
    <property type="entry name" value="RsmF-B_ferredox"/>
    <property type="match status" value="1"/>
</dbReference>
<dbReference type="Gene3D" id="3.40.50.150">
    <property type="entry name" value="Vaccinia Virus protein VP39"/>
    <property type="match status" value="1"/>
</dbReference>
<evidence type="ECO:0000313" key="8">
    <source>
        <dbReference type="Proteomes" id="UP000635071"/>
    </source>
</evidence>
<dbReference type="RefSeq" id="WP_188761962.1">
    <property type="nucleotide sequence ID" value="NZ_BMJM01000003.1"/>
</dbReference>
<feature type="binding site" evidence="5">
    <location>
        <position position="290"/>
    </location>
    <ligand>
        <name>S-adenosyl-L-methionine</name>
        <dbReference type="ChEBI" id="CHEBI:59789"/>
    </ligand>
</feature>
<evidence type="ECO:0000256" key="3">
    <source>
        <dbReference type="ARBA" id="ARBA00022691"/>
    </source>
</evidence>
<feature type="binding site" evidence="5">
    <location>
        <position position="242"/>
    </location>
    <ligand>
        <name>S-adenosyl-L-methionine</name>
        <dbReference type="ChEBI" id="CHEBI:59789"/>
    </ligand>
</feature>
<dbReference type="PRINTS" id="PR02008">
    <property type="entry name" value="RCMTFAMILY"/>
</dbReference>
<feature type="domain" description="SAM-dependent MTase RsmB/NOP-type" evidence="6">
    <location>
        <begin position="125"/>
        <end position="401"/>
    </location>
</feature>
<dbReference type="InterPro" id="IPR054728">
    <property type="entry name" value="RsmB-like_ferredoxin"/>
</dbReference>
<sequence length="402" mass="42579">MTPAARVQAAIECLDQAVAAARTGGAAADTIVQRYFTTRRYAGSKDRRAVRDLVFDVIRSIGTVPESGRAALIGHARANAPEVLELFTGTADTAGHAPALLVEGEPEARPSLAPGWQLDMLRTRFGKGTDKVVAALLDRAPLDLRVNTLMANRDELLIELPDLAPTALSPTGLRAPTGLNIETLPAFHAGKIEVQDEGSQLAALAVGALPGENIIDLCAGAGGKTLALAAAMANEGRLVAADTDRGRLSAMPQRLARAGVTITDIRMLNPRKEWDALKDLAGLADRVLIDAPCSGTGTWRRNPEARWRLTAERLGKLEGEQDRLLSLAAQLVKIGGSLTYVVCSLLPGEGEGRINAFLLKHGGFRPQEFSIPGMAAPAPTLVLSPAEQGCDGFFIARLERVC</sequence>
<feature type="active site" description="Nucleophile" evidence="5">
    <location>
        <position position="343"/>
    </location>
</feature>
<dbReference type="PANTHER" id="PTHR22807">
    <property type="entry name" value="NOP2 YEAST -RELATED NOL1/NOP2/FMU SUN DOMAIN-CONTAINING"/>
    <property type="match status" value="1"/>
</dbReference>
<keyword evidence="1 5" id="KW-0489">Methyltransferase</keyword>
<evidence type="ECO:0000313" key="7">
    <source>
        <dbReference type="EMBL" id="GGE06694.1"/>
    </source>
</evidence>
<dbReference type="InterPro" id="IPR029063">
    <property type="entry name" value="SAM-dependent_MTases_sf"/>
</dbReference>
<accession>A0A917E5K6</accession>
<dbReference type="Proteomes" id="UP000635071">
    <property type="component" value="Unassembled WGS sequence"/>
</dbReference>
<comment type="caution">
    <text evidence="7">The sequence shown here is derived from an EMBL/GenBank/DDBJ whole genome shotgun (WGS) entry which is preliminary data.</text>
</comment>
<dbReference type="PROSITE" id="PS51686">
    <property type="entry name" value="SAM_MT_RSMB_NOP"/>
    <property type="match status" value="1"/>
</dbReference>
<reference evidence="7" key="2">
    <citation type="submission" date="2020-09" db="EMBL/GenBank/DDBJ databases">
        <authorList>
            <person name="Sun Q."/>
            <person name="Zhou Y."/>
        </authorList>
    </citation>
    <scope>NUCLEOTIDE SEQUENCE</scope>
    <source>
        <strain evidence="7">CGMCC 1.15519</strain>
    </source>
</reference>
<protein>
    <submittedName>
        <fullName evidence="7">rRNA cytosine-C5-methylase</fullName>
    </submittedName>
</protein>
<evidence type="ECO:0000256" key="1">
    <source>
        <dbReference type="ARBA" id="ARBA00022603"/>
    </source>
</evidence>
<dbReference type="GO" id="GO:0008173">
    <property type="term" value="F:RNA methyltransferase activity"/>
    <property type="evidence" value="ECO:0007669"/>
    <property type="project" value="InterPro"/>
</dbReference>
<keyword evidence="8" id="KW-1185">Reference proteome</keyword>
<organism evidence="7 8">
    <name type="scientific">Sandarakinorhabdus glacialis</name>
    <dbReference type="NCBI Taxonomy" id="1614636"/>
    <lineage>
        <taxon>Bacteria</taxon>
        <taxon>Pseudomonadati</taxon>
        <taxon>Pseudomonadota</taxon>
        <taxon>Alphaproteobacteria</taxon>
        <taxon>Sphingomonadales</taxon>
        <taxon>Sphingosinicellaceae</taxon>
        <taxon>Sandarakinorhabdus</taxon>
    </lineage>
</organism>
<keyword evidence="3 5" id="KW-0949">S-adenosyl-L-methionine</keyword>
<evidence type="ECO:0000259" key="6">
    <source>
        <dbReference type="PROSITE" id="PS51686"/>
    </source>
</evidence>
<gene>
    <name evidence="7" type="ORF">GCM10011529_11360</name>
</gene>
<keyword evidence="4 5" id="KW-0694">RNA-binding</keyword>
<proteinExistence type="inferred from homology"/>
<keyword evidence="2 5" id="KW-0808">Transferase</keyword>
<comment type="similarity">
    <text evidence="5">Belongs to the class I-like SAM-binding methyltransferase superfamily. RsmB/NOP family.</text>
</comment>
<dbReference type="SUPFAM" id="SSF53335">
    <property type="entry name" value="S-adenosyl-L-methionine-dependent methyltransferases"/>
    <property type="match status" value="1"/>
</dbReference>
<dbReference type="PANTHER" id="PTHR22807:SF53">
    <property type="entry name" value="RIBOSOMAL RNA SMALL SUBUNIT METHYLTRANSFERASE B-RELATED"/>
    <property type="match status" value="1"/>
</dbReference>
<evidence type="ECO:0000256" key="2">
    <source>
        <dbReference type="ARBA" id="ARBA00022679"/>
    </source>
</evidence>
<dbReference type="AlphaFoldDB" id="A0A917E5K6"/>
<dbReference type="InterPro" id="IPR001678">
    <property type="entry name" value="MeTrfase_RsmB-F_NOP2_dom"/>
</dbReference>